<dbReference type="PANTHER" id="PTHR35803">
    <property type="entry name" value="GLUCAN 1,4-ALPHA-GLUCOSIDASE SUSB-RELATED"/>
    <property type="match status" value="1"/>
</dbReference>
<evidence type="ECO:0000256" key="1">
    <source>
        <dbReference type="ARBA" id="ARBA00001913"/>
    </source>
</evidence>
<protein>
    <submittedName>
        <fullName evidence="9">Glycoside hydrolase family 97 protein</fullName>
    </submittedName>
</protein>
<dbReference type="InterPro" id="IPR019563">
    <property type="entry name" value="GH97_catalytic"/>
</dbReference>
<dbReference type="GO" id="GO:0016798">
    <property type="term" value="F:hydrolase activity, acting on glycosyl bonds"/>
    <property type="evidence" value="ECO:0007669"/>
    <property type="project" value="UniProtKB-KW"/>
</dbReference>
<evidence type="ECO:0000256" key="3">
    <source>
        <dbReference type="ARBA" id="ARBA00022801"/>
    </source>
</evidence>
<dbReference type="InterPro" id="IPR014718">
    <property type="entry name" value="GH-type_carb-bd"/>
</dbReference>
<evidence type="ECO:0000256" key="2">
    <source>
        <dbReference type="ARBA" id="ARBA00011245"/>
    </source>
</evidence>
<evidence type="ECO:0000259" key="7">
    <source>
        <dbReference type="Pfam" id="PF14508"/>
    </source>
</evidence>
<organism evidence="9 10">
    <name type="scientific">Chitinophaga silvisoli</name>
    <dbReference type="NCBI Taxonomy" id="2291814"/>
    <lineage>
        <taxon>Bacteria</taxon>
        <taxon>Pseudomonadati</taxon>
        <taxon>Bacteroidota</taxon>
        <taxon>Chitinophagia</taxon>
        <taxon>Chitinophagales</taxon>
        <taxon>Chitinophagaceae</taxon>
        <taxon>Chitinophaga</taxon>
    </lineage>
</organism>
<keyword evidence="4" id="KW-0106">Calcium</keyword>
<comment type="subunit">
    <text evidence="2">Monomer.</text>
</comment>
<dbReference type="InterPro" id="IPR029483">
    <property type="entry name" value="GH97_C"/>
</dbReference>
<keyword evidence="3 9" id="KW-0378">Hydrolase</keyword>
<keyword evidence="10" id="KW-1185">Reference proteome</keyword>
<dbReference type="PANTHER" id="PTHR35803:SF2">
    <property type="entry name" value="RETAINING ALPHA-GALACTOSIDASE"/>
    <property type="match status" value="1"/>
</dbReference>
<dbReference type="Gene3D" id="3.20.20.70">
    <property type="entry name" value="Aldolase class I"/>
    <property type="match status" value="1"/>
</dbReference>
<dbReference type="EMBL" id="QTJV01000009">
    <property type="protein sequence ID" value="RFM32651.1"/>
    <property type="molecule type" value="Genomic_DNA"/>
</dbReference>
<evidence type="ECO:0000259" key="6">
    <source>
        <dbReference type="Pfam" id="PF10566"/>
    </source>
</evidence>
<dbReference type="InterPro" id="IPR029486">
    <property type="entry name" value="GH97_N"/>
</dbReference>
<dbReference type="InterPro" id="IPR013785">
    <property type="entry name" value="Aldolase_TIM"/>
</dbReference>
<dbReference type="InterPro" id="IPR052720">
    <property type="entry name" value="Glycosyl_hydrolase_97"/>
</dbReference>
<dbReference type="Gene3D" id="2.60.40.1180">
    <property type="entry name" value="Golgi alpha-mannosidase II"/>
    <property type="match status" value="1"/>
</dbReference>
<evidence type="ECO:0000256" key="5">
    <source>
        <dbReference type="ARBA" id="ARBA00023295"/>
    </source>
</evidence>
<sequence length="645" mass="71546">MLLFLFMSAFAGTEAFSQKNDVLVKSPDKLLSVNVQLREGKAFYSVSYAGRSILEPSPLGLVSDLGDFSQQLQWAGNKRKTIREQYVLDRGKVSKVDYNANELRCAFLNAGRDTIEVLFRVSNRDVAFSYLIPQNGKGAVACTVEREVTGFDFPAATTTFITQQALPMTGWMRSKPSYEEPYSIEEAVGVPSQNKVGYTFPALFHVGGQAWALVSETGVADNYVGTRLSEGTADGLYTIAFPQNGENNGQGAASATAPLPFQTSWKTITVGKDLRPVVASTVATDVVKPLVKSEKVFSPGRATWSWIIWQDSSANYNDQVTYIDLAANLKAEYVLIDALWDKLTGKEKMAELARYAASKGVGLLLWYNSNGSWNDAPYTPKNRMNDRTVRREEMAWLQKIGIKGLKVDFFGGDKQVTMQLYHDILVDAAEFGLVVNFHGATLPRGWERMYPNWVSSEAVLASENLVFQQSFCDNYPQTATIYPFTRNAVAPMDFGPVFLNKRLSRTQQKGSIRRTTDAFEMATAVLFFSPVQHWGLTPDNLAGEPEYLLDFIRNVPTTWDETRLIDGYPGKYCVIARRKGSKWYVAAVNGEPQEKTLTIQLPMLANKEVSVIKDGEGQSSVLQKQKIGTSVTITLKKAGGAVLFN</sequence>
<feature type="domain" description="Glycosyl-hydrolase 97 N-terminal" evidence="7">
    <location>
        <begin position="24"/>
        <end position="289"/>
    </location>
</feature>
<keyword evidence="5" id="KW-0326">Glycosidase</keyword>
<feature type="domain" description="Glycosyl-hydrolase 97 C-terminal oligomerisation" evidence="8">
    <location>
        <begin position="558"/>
        <end position="642"/>
    </location>
</feature>
<dbReference type="SUPFAM" id="SSF51445">
    <property type="entry name" value="(Trans)glycosidases"/>
    <property type="match status" value="1"/>
</dbReference>
<dbReference type="OrthoDB" id="57532at2"/>
<evidence type="ECO:0000313" key="9">
    <source>
        <dbReference type="EMBL" id="RFM32651.1"/>
    </source>
</evidence>
<dbReference type="InterPro" id="IPR013780">
    <property type="entry name" value="Glyco_hydro_b"/>
</dbReference>
<reference evidence="9 10" key="1">
    <citation type="submission" date="2018-08" db="EMBL/GenBank/DDBJ databases">
        <title>Chitinophaga sp. K20C18050901, a novel bacterium isolated from forest soil.</title>
        <authorList>
            <person name="Wang C."/>
        </authorList>
    </citation>
    <scope>NUCLEOTIDE SEQUENCE [LARGE SCALE GENOMIC DNA]</scope>
    <source>
        <strain evidence="9 10">K20C18050901</strain>
    </source>
</reference>
<dbReference type="Proteomes" id="UP000261174">
    <property type="component" value="Unassembled WGS sequence"/>
</dbReference>
<evidence type="ECO:0000313" key="10">
    <source>
        <dbReference type="Proteomes" id="UP000261174"/>
    </source>
</evidence>
<dbReference type="AlphaFoldDB" id="A0A3E1NXK0"/>
<evidence type="ECO:0000259" key="8">
    <source>
        <dbReference type="Pfam" id="PF14509"/>
    </source>
</evidence>
<dbReference type="Pfam" id="PF14508">
    <property type="entry name" value="GH97_N"/>
    <property type="match status" value="1"/>
</dbReference>
<gene>
    <name evidence="9" type="ORF">DXN04_23540</name>
</gene>
<feature type="domain" description="Glycosyl-hydrolase 97 catalytic" evidence="6">
    <location>
        <begin position="310"/>
        <end position="459"/>
    </location>
</feature>
<accession>A0A3E1NXK0</accession>
<dbReference type="GO" id="GO:0030246">
    <property type="term" value="F:carbohydrate binding"/>
    <property type="evidence" value="ECO:0007669"/>
    <property type="project" value="InterPro"/>
</dbReference>
<proteinExistence type="predicted"/>
<name>A0A3E1NXK0_9BACT</name>
<evidence type="ECO:0000256" key="4">
    <source>
        <dbReference type="ARBA" id="ARBA00022837"/>
    </source>
</evidence>
<dbReference type="Pfam" id="PF14509">
    <property type="entry name" value="GH97_C"/>
    <property type="match status" value="1"/>
</dbReference>
<dbReference type="InterPro" id="IPR017853">
    <property type="entry name" value="GH"/>
</dbReference>
<comment type="caution">
    <text evidence="9">The sequence shown here is derived from an EMBL/GenBank/DDBJ whole genome shotgun (WGS) entry which is preliminary data.</text>
</comment>
<dbReference type="Gene3D" id="2.70.98.10">
    <property type="match status" value="1"/>
</dbReference>
<dbReference type="Pfam" id="PF10566">
    <property type="entry name" value="Glyco_hydro_97"/>
    <property type="match status" value="1"/>
</dbReference>
<comment type="cofactor">
    <cofactor evidence="1">
        <name>Ca(2+)</name>
        <dbReference type="ChEBI" id="CHEBI:29108"/>
    </cofactor>
</comment>